<accession>A0AAU9UG37</accession>
<dbReference type="Proteomes" id="UP001153954">
    <property type="component" value="Unassembled WGS sequence"/>
</dbReference>
<comment type="caution">
    <text evidence="1">The sequence shown here is derived from an EMBL/GenBank/DDBJ whole genome shotgun (WGS) entry which is preliminary data.</text>
</comment>
<dbReference type="AlphaFoldDB" id="A0AAU9UG37"/>
<protein>
    <submittedName>
        <fullName evidence="1">Uncharacterized protein</fullName>
    </submittedName>
</protein>
<evidence type="ECO:0000313" key="1">
    <source>
        <dbReference type="EMBL" id="CAH2098138.1"/>
    </source>
</evidence>
<reference evidence="1" key="1">
    <citation type="submission" date="2022-03" db="EMBL/GenBank/DDBJ databases">
        <authorList>
            <person name="Tunstrom K."/>
        </authorList>
    </citation>
    <scope>NUCLEOTIDE SEQUENCE</scope>
</reference>
<dbReference type="EMBL" id="CAKOGL010000019">
    <property type="protein sequence ID" value="CAH2098138.1"/>
    <property type="molecule type" value="Genomic_DNA"/>
</dbReference>
<organism evidence="1 2">
    <name type="scientific">Euphydryas editha</name>
    <name type="common">Edith's checkerspot</name>
    <dbReference type="NCBI Taxonomy" id="104508"/>
    <lineage>
        <taxon>Eukaryota</taxon>
        <taxon>Metazoa</taxon>
        <taxon>Ecdysozoa</taxon>
        <taxon>Arthropoda</taxon>
        <taxon>Hexapoda</taxon>
        <taxon>Insecta</taxon>
        <taxon>Pterygota</taxon>
        <taxon>Neoptera</taxon>
        <taxon>Endopterygota</taxon>
        <taxon>Lepidoptera</taxon>
        <taxon>Glossata</taxon>
        <taxon>Ditrysia</taxon>
        <taxon>Papilionoidea</taxon>
        <taxon>Nymphalidae</taxon>
        <taxon>Nymphalinae</taxon>
        <taxon>Euphydryas</taxon>
    </lineage>
</organism>
<evidence type="ECO:0000313" key="2">
    <source>
        <dbReference type="Proteomes" id="UP001153954"/>
    </source>
</evidence>
<sequence length="174" mass="20275">MSAMDTLLINFKKDGPERNTSAYLQKRLSTLEGYWNEFQTNHTRLCAEYEDPNHKYFSENYYQRAIAFYNEVKNHIMKYVTTEPTNPLLKPTRPEPPTTPTTLNVSQTMFSAKSTSQRHPSRVEEMLRKQKSNFKAFSRTAATLDLEGLSERWEYEDAMKRISVDNDRSASLGD</sequence>
<proteinExistence type="predicted"/>
<keyword evidence="2" id="KW-1185">Reference proteome</keyword>
<name>A0AAU9UG37_EUPED</name>
<gene>
    <name evidence="1" type="ORF">EEDITHA_LOCUS13285</name>
</gene>